<proteinExistence type="predicted"/>
<feature type="transmembrane region" description="Helical" evidence="2">
    <location>
        <begin position="165"/>
        <end position="186"/>
    </location>
</feature>
<reference evidence="3" key="2">
    <citation type="submission" date="2023-02" db="EMBL/GenBank/DDBJ databases">
        <authorList>
            <consortium name="DOE Joint Genome Institute"/>
            <person name="Mondo S.J."/>
            <person name="Chang Y."/>
            <person name="Wang Y."/>
            <person name="Ahrendt S."/>
            <person name="Andreopoulos W."/>
            <person name="Barry K."/>
            <person name="Beard J."/>
            <person name="Benny G.L."/>
            <person name="Blankenship S."/>
            <person name="Bonito G."/>
            <person name="Cuomo C."/>
            <person name="Desiro A."/>
            <person name="Gervers K.A."/>
            <person name="Hundley H."/>
            <person name="Kuo A."/>
            <person name="LaButti K."/>
            <person name="Lang B.F."/>
            <person name="Lipzen A."/>
            <person name="O'Donnell K."/>
            <person name="Pangilinan J."/>
            <person name="Reynolds N."/>
            <person name="Sandor L."/>
            <person name="Smith M.W."/>
            <person name="Tsang A."/>
            <person name="Grigoriev I.V."/>
            <person name="Stajich J.E."/>
            <person name="Spatafora J.W."/>
        </authorList>
    </citation>
    <scope>NUCLEOTIDE SEQUENCE</scope>
    <source>
        <strain evidence="3">RSA 2281</strain>
    </source>
</reference>
<feature type="compositionally biased region" description="Polar residues" evidence="1">
    <location>
        <begin position="14"/>
        <end position="29"/>
    </location>
</feature>
<protein>
    <submittedName>
        <fullName evidence="3">Uncharacterized protein</fullName>
    </submittedName>
</protein>
<dbReference type="Proteomes" id="UP001209540">
    <property type="component" value="Unassembled WGS sequence"/>
</dbReference>
<comment type="caution">
    <text evidence="3">The sequence shown here is derived from an EMBL/GenBank/DDBJ whole genome shotgun (WGS) entry which is preliminary data.</text>
</comment>
<dbReference type="EMBL" id="JAIXMP010000024">
    <property type="protein sequence ID" value="KAI9254440.1"/>
    <property type="molecule type" value="Genomic_DNA"/>
</dbReference>
<evidence type="ECO:0000313" key="4">
    <source>
        <dbReference type="Proteomes" id="UP001209540"/>
    </source>
</evidence>
<dbReference type="AlphaFoldDB" id="A0AAD5PAP9"/>
<accession>A0AAD5PAP9</accession>
<feature type="compositionally biased region" description="Basic and acidic residues" evidence="1">
    <location>
        <begin position="1"/>
        <end position="13"/>
    </location>
</feature>
<name>A0AAD5PAP9_9FUNG</name>
<evidence type="ECO:0000256" key="2">
    <source>
        <dbReference type="SAM" id="Phobius"/>
    </source>
</evidence>
<keyword evidence="2" id="KW-0812">Transmembrane</keyword>
<keyword evidence="2" id="KW-0472">Membrane</keyword>
<keyword evidence="2" id="KW-1133">Transmembrane helix</keyword>
<evidence type="ECO:0000313" key="3">
    <source>
        <dbReference type="EMBL" id="KAI9254440.1"/>
    </source>
</evidence>
<gene>
    <name evidence="3" type="ORF">BDA99DRAFT_540199</name>
</gene>
<organism evidence="3 4">
    <name type="scientific">Phascolomyces articulosus</name>
    <dbReference type="NCBI Taxonomy" id="60185"/>
    <lineage>
        <taxon>Eukaryota</taxon>
        <taxon>Fungi</taxon>
        <taxon>Fungi incertae sedis</taxon>
        <taxon>Mucoromycota</taxon>
        <taxon>Mucoromycotina</taxon>
        <taxon>Mucoromycetes</taxon>
        <taxon>Mucorales</taxon>
        <taxon>Lichtheimiaceae</taxon>
        <taxon>Phascolomyces</taxon>
    </lineage>
</organism>
<feature type="region of interest" description="Disordered" evidence="1">
    <location>
        <begin position="1"/>
        <end position="34"/>
    </location>
</feature>
<feature type="region of interest" description="Disordered" evidence="1">
    <location>
        <begin position="90"/>
        <end position="117"/>
    </location>
</feature>
<keyword evidence="4" id="KW-1185">Reference proteome</keyword>
<evidence type="ECO:0000256" key="1">
    <source>
        <dbReference type="SAM" id="MobiDB-lite"/>
    </source>
</evidence>
<reference evidence="3" key="1">
    <citation type="journal article" date="2022" name="IScience">
        <title>Evolution of zygomycete secretomes and the origins of terrestrial fungal ecologies.</title>
        <authorList>
            <person name="Chang Y."/>
            <person name="Wang Y."/>
            <person name="Mondo S."/>
            <person name="Ahrendt S."/>
            <person name="Andreopoulos W."/>
            <person name="Barry K."/>
            <person name="Beard J."/>
            <person name="Benny G.L."/>
            <person name="Blankenship S."/>
            <person name="Bonito G."/>
            <person name="Cuomo C."/>
            <person name="Desiro A."/>
            <person name="Gervers K.A."/>
            <person name="Hundley H."/>
            <person name="Kuo A."/>
            <person name="LaButti K."/>
            <person name="Lang B.F."/>
            <person name="Lipzen A."/>
            <person name="O'Donnell K."/>
            <person name="Pangilinan J."/>
            <person name="Reynolds N."/>
            <person name="Sandor L."/>
            <person name="Smith M.E."/>
            <person name="Tsang A."/>
            <person name="Grigoriev I.V."/>
            <person name="Stajich J.E."/>
            <person name="Spatafora J.W."/>
        </authorList>
    </citation>
    <scope>NUCLEOTIDE SEQUENCE</scope>
    <source>
        <strain evidence="3">RSA 2281</strain>
    </source>
</reference>
<feature type="compositionally biased region" description="Gly residues" evidence="1">
    <location>
        <begin position="98"/>
        <end position="114"/>
    </location>
</feature>
<sequence length="341" mass="38376">MDDQVHYHHDPYRSRSNNNHPTTNITSTVELPPRCMILDEDEQQQRANSYLPYSNHPPDLSHAKSELYLNEEQDAPSSPRHPHFQNRLDLLHHDGSSSNGGGGHGGGGTSGVGGPSRSMLSATTMSLLFKASTFPHPVRKEQTTLSMEMARRKKKKPRRRYQQRWCHVLFSMITLVLLAGGLTAFFCWPRIPHLIMDDNAQSLYAPTDWGQDNLASLRATWLLNVTFDNTQNWIPTHIHAMELFLVDALYQDKQFGMATESITLPPRISTLQQMVFHVSYDAASVEDPTFQNLYNACGPKKIGTPSDLAVEIQGQLHIRGLAWSQYVKATPSTGKFLCPTI</sequence>